<organism evidence="1 2">
    <name type="scientific">Saccharothrix variisporea</name>
    <dbReference type="NCBI Taxonomy" id="543527"/>
    <lineage>
        <taxon>Bacteria</taxon>
        <taxon>Bacillati</taxon>
        <taxon>Actinomycetota</taxon>
        <taxon>Actinomycetes</taxon>
        <taxon>Pseudonocardiales</taxon>
        <taxon>Pseudonocardiaceae</taxon>
        <taxon>Saccharothrix</taxon>
    </lineage>
</organism>
<evidence type="ECO:0000313" key="2">
    <source>
        <dbReference type="Proteomes" id="UP000272729"/>
    </source>
</evidence>
<dbReference type="Proteomes" id="UP000272729">
    <property type="component" value="Unassembled WGS sequence"/>
</dbReference>
<protein>
    <submittedName>
        <fullName evidence="1">Uncharacterized protein</fullName>
    </submittedName>
</protein>
<name>A0A495X6F9_9PSEU</name>
<accession>A0A495X6F9</accession>
<dbReference type="AlphaFoldDB" id="A0A495X6F9"/>
<keyword evidence="2" id="KW-1185">Reference proteome</keyword>
<evidence type="ECO:0000313" key="1">
    <source>
        <dbReference type="EMBL" id="RKT69670.1"/>
    </source>
</evidence>
<sequence length="29" mass="3151">MPRASLTVRYRVIAARYAGARDADRGGAE</sequence>
<comment type="caution">
    <text evidence="1">The sequence shown here is derived from an EMBL/GenBank/DDBJ whole genome shotgun (WGS) entry which is preliminary data.</text>
</comment>
<reference evidence="1 2" key="1">
    <citation type="submission" date="2018-10" db="EMBL/GenBank/DDBJ databases">
        <title>Sequencing the genomes of 1000 actinobacteria strains.</title>
        <authorList>
            <person name="Klenk H.-P."/>
        </authorList>
    </citation>
    <scope>NUCLEOTIDE SEQUENCE [LARGE SCALE GENOMIC DNA]</scope>
    <source>
        <strain evidence="1 2">DSM 43911</strain>
    </source>
</reference>
<proteinExistence type="predicted"/>
<dbReference type="EMBL" id="RBXR01000001">
    <property type="protein sequence ID" value="RKT69670.1"/>
    <property type="molecule type" value="Genomic_DNA"/>
</dbReference>
<gene>
    <name evidence="1" type="ORF">DFJ66_2908</name>
</gene>